<feature type="transmembrane region" description="Helical" evidence="14">
    <location>
        <begin position="111"/>
        <end position="130"/>
    </location>
</feature>
<dbReference type="Pfam" id="PF00175">
    <property type="entry name" value="NAD_binding_1"/>
    <property type="match status" value="1"/>
</dbReference>
<comment type="function">
    <text evidence="11">Responsible for channeling the electrons from the oxidation of dihydroorotate from the FMN redox center in the PyrD type B subunit to the ultimate electron acceptor NAD(+).</text>
</comment>
<evidence type="ECO:0000256" key="6">
    <source>
        <dbReference type="ARBA" id="ARBA00022827"/>
    </source>
</evidence>
<keyword evidence="9 11" id="KW-0408">Iron</keyword>
<name>A0A8J6NW36_9BACT</name>
<evidence type="ECO:0000256" key="5">
    <source>
        <dbReference type="ARBA" id="ARBA00022723"/>
    </source>
</evidence>
<dbReference type="PRINTS" id="PR00406">
    <property type="entry name" value="CYTB5RDTASE"/>
</dbReference>
<dbReference type="Gene3D" id="2.40.30.10">
    <property type="entry name" value="Translation factors"/>
    <property type="match status" value="1"/>
</dbReference>
<dbReference type="GO" id="GO:0046872">
    <property type="term" value="F:metal ion binding"/>
    <property type="evidence" value="ECO:0007669"/>
    <property type="project" value="UniProtKB-KW"/>
</dbReference>
<dbReference type="GO" id="GO:0009055">
    <property type="term" value="F:electron transfer activity"/>
    <property type="evidence" value="ECO:0007669"/>
    <property type="project" value="UniProtKB-UniRule"/>
</dbReference>
<dbReference type="UniPathway" id="UPA00070">
    <property type="reaction ID" value="UER00945"/>
</dbReference>
<comment type="caution">
    <text evidence="16">The sequence shown here is derived from an EMBL/GenBank/DDBJ whole genome shotgun (WGS) entry which is preliminary data.</text>
</comment>
<keyword evidence="3 11" id="KW-0285">Flavoprotein</keyword>
<evidence type="ECO:0000259" key="15">
    <source>
        <dbReference type="PROSITE" id="PS51384"/>
    </source>
</evidence>
<evidence type="ECO:0000313" key="16">
    <source>
        <dbReference type="EMBL" id="MBC8361246.1"/>
    </source>
</evidence>
<dbReference type="EMBL" id="JACNJH010000128">
    <property type="protein sequence ID" value="MBC8361246.1"/>
    <property type="molecule type" value="Genomic_DNA"/>
</dbReference>
<dbReference type="Proteomes" id="UP000603434">
    <property type="component" value="Unassembled WGS sequence"/>
</dbReference>
<dbReference type="GO" id="GO:0051537">
    <property type="term" value="F:2 iron, 2 sulfur cluster binding"/>
    <property type="evidence" value="ECO:0007669"/>
    <property type="project" value="UniProtKB-KW"/>
</dbReference>
<evidence type="ECO:0000256" key="14">
    <source>
        <dbReference type="SAM" id="Phobius"/>
    </source>
</evidence>
<comment type="similarity">
    <text evidence="1 11">Belongs to the PyrK family.</text>
</comment>
<feature type="binding site" evidence="11 12">
    <location>
        <begin position="79"/>
        <end position="80"/>
    </location>
    <ligand>
        <name>FAD</name>
        <dbReference type="ChEBI" id="CHEBI:57692"/>
    </ligand>
</feature>
<dbReference type="InterPro" id="IPR037117">
    <property type="entry name" value="Dihydroorotate_DH_ele_sf"/>
</dbReference>
<keyword evidence="2 11" id="KW-0813">Transport</keyword>
<dbReference type="InterPro" id="IPR039261">
    <property type="entry name" value="FNR_nucleotide-bd"/>
</dbReference>
<evidence type="ECO:0000256" key="3">
    <source>
        <dbReference type="ARBA" id="ARBA00022630"/>
    </source>
</evidence>
<evidence type="ECO:0000256" key="13">
    <source>
        <dbReference type="PIRSR" id="PIRSR006816-2"/>
    </source>
</evidence>
<evidence type="ECO:0000313" key="17">
    <source>
        <dbReference type="Proteomes" id="UP000603434"/>
    </source>
</evidence>
<dbReference type="PANTHER" id="PTHR43513:SF3">
    <property type="entry name" value="DIHYDROOROTATE DEHYDROGENASE B (NAD(+)), ELECTRON TRANSFER SUBUNIT-RELATED"/>
    <property type="match status" value="1"/>
</dbReference>
<keyword evidence="5 11" id="KW-0479">Metal-binding</keyword>
<reference evidence="16 17" key="1">
    <citation type="submission" date="2020-08" db="EMBL/GenBank/DDBJ databases">
        <title>Bridging the membrane lipid divide: bacteria of the FCB group superphylum have the potential to synthesize archaeal ether lipids.</title>
        <authorList>
            <person name="Villanueva L."/>
            <person name="Von Meijenfeldt F.A.B."/>
            <person name="Westbye A.B."/>
            <person name="Yadav S."/>
            <person name="Hopmans E.C."/>
            <person name="Dutilh B.E."/>
            <person name="Sinninghe Damste J.S."/>
        </authorList>
    </citation>
    <scope>NUCLEOTIDE SEQUENCE [LARGE SCALE GENOMIC DNA]</scope>
    <source>
        <strain evidence="16">NIOZ-UU30</strain>
    </source>
</reference>
<comment type="cofactor">
    <cofactor evidence="11">
        <name>[2Fe-2S] cluster</name>
        <dbReference type="ChEBI" id="CHEBI:190135"/>
    </cofactor>
    <text evidence="11">Binds 1 [2Fe-2S] cluster per subunit.</text>
</comment>
<dbReference type="SUPFAM" id="SSF52343">
    <property type="entry name" value="Ferredoxin reductase-like, C-terminal NADP-linked domain"/>
    <property type="match status" value="1"/>
</dbReference>
<comment type="cofactor">
    <cofactor evidence="11 12">
        <name>FAD</name>
        <dbReference type="ChEBI" id="CHEBI:57692"/>
    </cofactor>
    <text evidence="11 12">Binds 1 FAD per subunit.</text>
</comment>
<organism evidence="16 17">
    <name type="scientific">Candidatus Desulfatibia profunda</name>
    <dbReference type="NCBI Taxonomy" id="2841695"/>
    <lineage>
        <taxon>Bacteria</taxon>
        <taxon>Pseudomonadati</taxon>
        <taxon>Thermodesulfobacteriota</taxon>
        <taxon>Desulfobacteria</taxon>
        <taxon>Desulfobacterales</taxon>
        <taxon>Desulfobacterales incertae sedis</taxon>
        <taxon>Candidatus Desulfatibia</taxon>
    </lineage>
</organism>
<dbReference type="InterPro" id="IPR050353">
    <property type="entry name" value="PyrK_electron_transfer"/>
</dbReference>
<keyword evidence="14" id="KW-0812">Transmembrane</keyword>
<dbReference type="HAMAP" id="MF_01211">
    <property type="entry name" value="DHODB_Fe_S_bind"/>
    <property type="match status" value="1"/>
</dbReference>
<dbReference type="CDD" id="cd06218">
    <property type="entry name" value="DHOD_e_trans"/>
    <property type="match status" value="1"/>
</dbReference>
<dbReference type="GO" id="GO:0050660">
    <property type="term" value="F:flavin adenine dinucleotide binding"/>
    <property type="evidence" value="ECO:0007669"/>
    <property type="project" value="InterPro"/>
</dbReference>
<dbReference type="AlphaFoldDB" id="A0A8J6NW36"/>
<gene>
    <name evidence="11" type="primary">pyrK</name>
    <name evidence="16" type="ORF">H8E23_07605</name>
</gene>
<feature type="binding site" evidence="11 12">
    <location>
        <begin position="52"/>
        <end position="55"/>
    </location>
    <ligand>
        <name>FAD</name>
        <dbReference type="ChEBI" id="CHEBI:57692"/>
    </ligand>
</feature>
<dbReference type="Pfam" id="PF10418">
    <property type="entry name" value="DHODB_Fe-S_bind"/>
    <property type="match status" value="1"/>
</dbReference>
<dbReference type="Gene3D" id="3.40.50.80">
    <property type="entry name" value="Nucleotide-binding domain of ferredoxin-NADP reductase (FNR) module"/>
    <property type="match status" value="1"/>
</dbReference>
<dbReference type="GO" id="GO:0016491">
    <property type="term" value="F:oxidoreductase activity"/>
    <property type="evidence" value="ECO:0007669"/>
    <property type="project" value="InterPro"/>
</dbReference>
<protein>
    <recommendedName>
        <fullName evidence="11">Dihydroorotate dehydrogenase B (NAD(+)), electron transfer subunit</fullName>
    </recommendedName>
    <alternativeName>
        <fullName evidence="11">Dihydroorotate oxidase B, electron transfer subunit</fullName>
    </alternativeName>
</protein>
<dbReference type="InterPro" id="IPR001433">
    <property type="entry name" value="OxRdtase_FAD/NAD-bd"/>
</dbReference>
<keyword evidence="10 11" id="KW-0411">Iron-sulfur</keyword>
<dbReference type="InterPro" id="IPR012165">
    <property type="entry name" value="Cyt_c3_hydrogenase_gsu"/>
</dbReference>
<evidence type="ECO:0000256" key="8">
    <source>
        <dbReference type="ARBA" id="ARBA00022982"/>
    </source>
</evidence>
<evidence type="ECO:0000256" key="1">
    <source>
        <dbReference type="ARBA" id="ARBA00006422"/>
    </source>
</evidence>
<proteinExistence type="inferred from homology"/>
<dbReference type="InterPro" id="IPR023455">
    <property type="entry name" value="Dihydroorotate_DHASE_ETsu"/>
</dbReference>
<evidence type="ECO:0000256" key="12">
    <source>
        <dbReference type="PIRSR" id="PIRSR006816-1"/>
    </source>
</evidence>
<accession>A0A8J6NW36</accession>
<keyword evidence="4 11" id="KW-0001">2Fe-2S</keyword>
<evidence type="ECO:0000256" key="4">
    <source>
        <dbReference type="ARBA" id="ARBA00022714"/>
    </source>
</evidence>
<feature type="binding site" evidence="11 13">
    <location>
        <position position="252"/>
    </location>
    <ligand>
        <name>[2Fe-2S] cluster</name>
        <dbReference type="ChEBI" id="CHEBI:190135"/>
    </ligand>
</feature>
<keyword evidence="14" id="KW-0472">Membrane</keyword>
<keyword evidence="7 11" id="KW-0665">Pyrimidine biosynthesis</keyword>
<dbReference type="InterPro" id="IPR017927">
    <property type="entry name" value="FAD-bd_FR_type"/>
</dbReference>
<dbReference type="PROSITE" id="PS51384">
    <property type="entry name" value="FAD_FR"/>
    <property type="match status" value="1"/>
</dbReference>
<feature type="binding site" evidence="11 13">
    <location>
        <position position="237"/>
    </location>
    <ligand>
        <name>[2Fe-2S] cluster</name>
        <dbReference type="ChEBI" id="CHEBI:190135"/>
    </ligand>
</feature>
<comment type="cofactor">
    <cofactor evidence="13">
        <name>[2Fe-2S] cluster</name>
        <dbReference type="ChEBI" id="CHEBI:190135"/>
    </cofactor>
    <text evidence="13">Binds 1 [2Fe-2S] cluster per subunit.</text>
</comment>
<dbReference type="PIRSF" id="PIRSF006816">
    <property type="entry name" value="Cyc3_hyd_g"/>
    <property type="match status" value="1"/>
</dbReference>
<evidence type="ECO:0000256" key="7">
    <source>
        <dbReference type="ARBA" id="ARBA00022975"/>
    </source>
</evidence>
<sequence length="265" mass="29101">MFQENVQVLWNENVGLSYYRIGLTCHQGYATAKPGQFIMLRLPDQMVPLLRRPFSIHRIINTDGSTTGLELLYKVVGEGTKKLSRCRQGDIVDILGPLGNGFSFFDRYKQIAVVAGGIGVAPLLFLVSTLRTKGVDLSKSTVFIGGRSMQDLLCRDDFSRLGINVRITTDDGSAGDQCFVTHPLEIAMEKQRADIIYACGPQAMLKCVIGIAEKHRLPCQISIETIMACGMGVCLGCTVEKKGDPFKYMHACMDGPVFDAGIIKI</sequence>
<dbReference type="GO" id="GO:0044205">
    <property type="term" value="P:'de novo' UMP biosynthetic process"/>
    <property type="evidence" value="ECO:0007669"/>
    <property type="project" value="UniProtKB-UniRule"/>
</dbReference>
<dbReference type="SUPFAM" id="SSF63380">
    <property type="entry name" value="Riboflavin synthase domain-like"/>
    <property type="match status" value="1"/>
</dbReference>
<dbReference type="Gene3D" id="2.10.240.10">
    <property type="entry name" value="Dihydroorotate dehydrogenase, electron transfer subunit"/>
    <property type="match status" value="1"/>
</dbReference>
<comment type="caution">
    <text evidence="11">Lacks conserved residue(s) required for the propagation of feature annotation.</text>
</comment>
<comment type="subunit">
    <text evidence="11">Heterotetramer of 2 PyrK and 2 PyrD type B subunits.</text>
</comment>
<keyword evidence="6 11" id="KW-0274">FAD</keyword>
<keyword evidence="8 11" id="KW-0249">Electron transport</keyword>
<evidence type="ECO:0000256" key="10">
    <source>
        <dbReference type="ARBA" id="ARBA00023014"/>
    </source>
</evidence>
<feature type="domain" description="FAD-binding FR-type" evidence="15">
    <location>
        <begin position="1"/>
        <end position="104"/>
    </location>
</feature>
<feature type="binding site" evidence="11 13">
    <location>
        <position position="229"/>
    </location>
    <ligand>
        <name>[2Fe-2S] cluster</name>
        <dbReference type="ChEBI" id="CHEBI:190135"/>
    </ligand>
</feature>
<dbReference type="InterPro" id="IPR017938">
    <property type="entry name" value="Riboflavin_synthase-like_b-brl"/>
</dbReference>
<evidence type="ECO:0000256" key="2">
    <source>
        <dbReference type="ARBA" id="ARBA00022448"/>
    </source>
</evidence>
<evidence type="ECO:0000256" key="11">
    <source>
        <dbReference type="HAMAP-Rule" id="MF_01211"/>
    </source>
</evidence>
<comment type="pathway">
    <text evidence="11">Pyrimidine metabolism; UMP biosynthesis via de novo pathway; orotate from (S)-dihydroorotate (NAD(+) route): step 1/1.</text>
</comment>
<dbReference type="InterPro" id="IPR019480">
    <property type="entry name" value="Dihydroorotate_DH_Fe-S-bd"/>
</dbReference>
<dbReference type="PANTHER" id="PTHR43513">
    <property type="entry name" value="DIHYDROOROTATE DEHYDROGENASE B (NAD(+)), ELECTRON TRANSFER SUBUNIT"/>
    <property type="match status" value="1"/>
</dbReference>
<feature type="binding site" evidence="11 13">
    <location>
        <position position="234"/>
    </location>
    <ligand>
        <name>[2Fe-2S] cluster</name>
        <dbReference type="ChEBI" id="CHEBI:190135"/>
    </ligand>
</feature>
<evidence type="ECO:0000256" key="9">
    <source>
        <dbReference type="ARBA" id="ARBA00023004"/>
    </source>
</evidence>
<keyword evidence="14" id="KW-1133">Transmembrane helix</keyword>